<evidence type="ECO:0000256" key="7">
    <source>
        <dbReference type="ARBA" id="ARBA00030248"/>
    </source>
</evidence>
<name>A0A8K1XH00_9VIRU</name>
<dbReference type="InterPro" id="IPR043502">
    <property type="entry name" value="DNA/RNA_pol_sf"/>
</dbReference>
<keyword evidence="3" id="KW-0808">Transferase</keyword>
<dbReference type="Proteomes" id="UP001059767">
    <property type="component" value="Segment"/>
</dbReference>
<dbReference type="Pfam" id="PF03431">
    <property type="entry name" value="RNA_replicase_B"/>
    <property type="match status" value="1"/>
</dbReference>
<gene>
    <name evidence="11" type="ORF">FLV4_gp3</name>
</gene>
<comment type="cofactor">
    <cofactor evidence="9">
        <name>Mg(2+)</name>
        <dbReference type="ChEBI" id="CHEBI:18420"/>
    </cofactor>
    <text evidence="9">Binds 2 Mg(2+) per subunit.</text>
</comment>
<comment type="catalytic activity">
    <reaction evidence="8">
        <text>RNA(n) + a ribonucleoside 5'-triphosphate = RNA(n+1) + diphosphate</text>
        <dbReference type="Rhea" id="RHEA:21248"/>
        <dbReference type="Rhea" id="RHEA-COMP:14527"/>
        <dbReference type="Rhea" id="RHEA-COMP:17342"/>
        <dbReference type="ChEBI" id="CHEBI:33019"/>
        <dbReference type="ChEBI" id="CHEBI:61557"/>
        <dbReference type="ChEBI" id="CHEBI:140395"/>
        <dbReference type="EC" id="2.7.7.48"/>
    </reaction>
</comment>
<evidence type="ECO:0000313" key="12">
    <source>
        <dbReference type="Proteomes" id="UP001059767"/>
    </source>
</evidence>
<evidence type="ECO:0000256" key="6">
    <source>
        <dbReference type="ARBA" id="ARBA00022953"/>
    </source>
</evidence>
<proteinExistence type="predicted"/>
<organism evidence="11 12">
    <name type="scientific">Fushun levivirus 4</name>
    <dbReference type="NCBI Taxonomy" id="2905460"/>
    <lineage>
        <taxon>Viruses</taxon>
        <taxon>Riboviria</taxon>
        <taxon>Orthornavirae</taxon>
        <taxon>Lenarviricota</taxon>
        <taxon>Leviviricetes</taxon>
        <taxon>Norzivirales</taxon>
        <taxon>Fiersviridae</taxon>
        <taxon>Eedhovirus</taxon>
        <taxon>Eedhovirus chilonisadaptatum</taxon>
    </lineage>
</organism>
<dbReference type="GO" id="GO:0000166">
    <property type="term" value="F:nucleotide binding"/>
    <property type="evidence" value="ECO:0007669"/>
    <property type="project" value="UniProtKB-KW"/>
</dbReference>
<evidence type="ECO:0000256" key="4">
    <source>
        <dbReference type="ARBA" id="ARBA00022695"/>
    </source>
</evidence>
<keyword evidence="6" id="KW-0693">Viral RNA replication</keyword>
<evidence type="ECO:0000256" key="1">
    <source>
        <dbReference type="ARBA" id="ARBA00012494"/>
    </source>
</evidence>
<dbReference type="InterPro" id="IPR005093">
    <property type="entry name" value="RNArep_beta"/>
</dbReference>
<dbReference type="SUPFAM" id="SSF56672">
    <property type="entry name" value="DNA/RNA polymerases"/>
    <property type="match status" value="1"/>
</dbReference>
<keyword evidence="4" id="KW-0548">Nucleotidyltransferase</keyword>
<evidence type="ECO:0000256" key="3">
    <source>
        <dbReference type="ARBA" id="ARBA00022679"/>
    </source>
</evidence>
<evidence type="ECO:0000256" key="2">
    <source>
        <dbReference type="ARBA" id="ARBA00022484"/>
    </source>
</evidence>
<accession>A0A8K1XH00</accession>
<dbReference type="GO" id="GO:0003968">
    <property type="term" value="F:RNA-directed RNA polymerase activity"/>
    <property type="evidence" value="ECO:0007669"/>
    <property type="project" value="UniProtKB-KW"/>
</dbReference>
<dbReference type="EC" id="2.7.7.48" evidence="1"/>
<feature type="binding site" evidence="9">
    <location>
        <position position="344"/>
    </location>
    <ligand>
        <name>Mg(2+)</name>
        <dbReference type="ChEBI" id="CHEBI:18420"/>
        <label>2</label>
    </ligand>
</feature>
<evidence type="ECO:0000313" key="11">
    <source>
        <dbReference type="EMBL" id="UHM27627.1"/>
    </source>
</evidence>
<keyword evidence="9" id="KW-0479">Metal-binding</keyword>
<feature type="binding site" evidence="9">
    <location>
        <position position="263"/>
    </location>
    <ligand>
        <name>Mg(2+)</name>
        <dbReference type="ChEBI" id="CHEBI:18420"/>
        <label>2</label>
    </ligand>
</feature>
<sequence length="573" mass="64286">MASQLSTDPSHARGKLYQALHNAIGRLTAFGSDLGREREAARERCFAIPRGSARFFAYNYLLANVTSKFQEGTVSAKARKDLAIRKFSEAELACAAANQRLVDVFNRPSAERFRSRLLRARRIVSEVLGPCDLRLLPQLCAFSSGATTEANRSRSMVQIKWDEASHITEKALPYYLAYSRWAGLPARRLAIVPGNEVFTVPKNYERDRVCAKEPSWNMFFQKGVGSYIRRRLQLVGLLHPTAQEYHAQLAMTGSRDDNLATLDLKAASDTVSLAVVEALVPDDWLKVLMDLRSPVGRLPDGTVITYEKISSMGNGFTFELETLLFYALCKASVEKDELVSVYGDDIIVPGSRARRIVSLLRFCGFETNPEKSFVDGLFRESCGGHFYGGVDVKPFYIKRNPSSLPEVINLHNDIIAWIGRTNLKLGRLIDILRECRRLVPKKFWGPLGTDGCLWAEWDEATPRFVRGSRQANRPAYHHWRVATIRSKVVRQNHDYLVGGLLASIAPIGLDPGNAVGDTLNCRDRRVTSLRKFAMLDRETIQQSEISFETGDFTVGWVAVGVGQQWPRLPVRLA</sequence>
<protein>
    <recommendedName>
        <fullName evidence="1">RNA-directed RNA polymerase</fullName>
        <ecNumber evidence="1">2.7.7.48</ecNumber>
    </recommendedName>
    <alternativeName>
        <fullName evidence="7">RNA replicase beta chain</fullName>
    </alternativeName>
</protein>
<dbReference type="GO" id="GO:0046872">
    <property type="term" value="F:metal ion binding"/>
    <property type="evidence" value="ECO:0007669"/>
    <property type="project" value="UniProtKB-KW"/>
</dbReference>
<keyword evidence="9" id="KW-0460">Magnesium</keyword>
<evidence type="ECO:0000256" key="5">
    <source>
        <dbReference type="ARBA" id="ARBA00022741"/>
    </source>
</evidence>
<dbReference type="EMBL" id="MZ210007">
    <property type="protein sequence ID" value="UHM27627.1"/>
    <property type="molecule type" value="Genomic_RNA"/>
</dbReference>
<keyword evidence="12" id="KW-1185">Reference proteome</keyword>
<feature type="domain" description="RdRp catalytic" evidence="10">
    <location>
        <begin position="248"/>
        <end position="376"/>
    </location>
</feature>
<keyword evidence="2 11" id="KW-0696">RNA-directed RNA polymerase</keyword>
<dbReference type="InterPro" id="IPR007096">
    <property type="entry name" value="RNA-dir_Rpol_cat_phage"/>
</dbReference>
<evidence type="ECO:0000256" key="8">
    <source>
        <dbReference type="ARBA" id="ARBA00048744"/>
    </source>
</evidence>
<feature type="binding site" evidence="9">
    <location>
        <position position="345"/>
    </location>
    <ligand>
        <name>Mg(2+)</name>
        <dbReference type="ChEBI" id="CHEBI:18420"/>
        <label>2</label>
    </ligand>
</feature>
<evidence type="ECO:0000256" key="9">
    <source>
        <dbReference type="PIRSR" id="PIRSR605093-1"/>
    </source>
</evidence>
<dbReference type="GO" id="GO:0039694">
    <property type="term" value="P:viral RNA genome replication"/>
    <property type="evidence" value="ECO:0007669"/>
    <property type="project" value="InterPro"/>
</dbReference>
<dbReference type="PROSITE" id="PS50522">
    <property type="entry name" value="RDRP_PHAGE"/>
    <property type="match status" value="1"/>
</dbReference>
<evidence type="ECO:0000259" key="10">
    <source>
        <dbReference type="PROSITE" id="PS50522"/>
    </source>
</evidence>
<reference evidence="11" key="1">
    <citation type="submission" date="2021-05" db="EMBL/GenBank/DDBJ databases">
        <authorList>
            <person name="Feng G."/>
        </authorList>
    </citation>
    <scope>NUCLEOTIDE SEQUENCE</scope>
    <source>
        <strain evidence="11">EHMFS262</strain>
    </source>
</reference>
<keyword evidence="5" id="KW-0547">Nucleotide-binding</keyword>